<sequence length="424" mass="46438">MMEIDSEKKLGTWGLTAFYISSVVGVGILVVPGIAYQIAGPASLISWIILILSSIPLAFLFARISMLYPNSGGLIHYIRLMFGKRIGDASGFLLLITMIAGNPIMGIASARYLLHLWQLPATNGMVLAVGFGFMFLSVLFNLLHIKTGSRVQLGILAALIAGLLATVFIAVPHFQLENLTPFAPNGYFSIGAAMVVCFYSFLGWENVSTIAEEVKHPKRTYKKAVLLAVGLVGILYLALTTSVIMVLSYGKSDEYSLVLASLLSEISTPNATYMGTIAAIILMVLCTNAWVLGASRLVTALSRDGVIPAVFTKVSRTTNAPYLSLFLLLAFYGLVLLLLYFGTGTEKELILFANSSFILVYVITFLATYRNLNAGLYRIYSLISIIFCVISMFFIGWMIVISALFMAMYILYHRRKTKHGEKVV</sequence>
<keyword evidence="2" id="KW-1003">Cell membrane</keyword>
<evidence type="ECO:0000313" key="7">
    <source>
        <dbReference type="EMBL" id="GIQ71486.1"/>
    </source>
</evidence>
<feature type="transmembrane region" description="Helical" evidence="6">
    <location>
        <begin position="225"/>
        <end position="250"/>
    </location>
</feature>
<feature type="transmembrane region" description="Helical" evidence="6">
    <location>
        <begin position="155"/>
        <end position="174"/>
    </location>
</feature>
<dbReference type="GO" id="GO:0022857">
    <property type="term" value="F:transmembrane transporter activity"/>
    <property type="evidence" value="ECO:0007669"/>
    <property type="project" value="InterPro"/>
</dbReference>
<dbReference type="EMBL" id="BOVK01000096">
    <property type="protein sequence ID" value="GIQ71486.1"/>
    <property type="molecule type" value="Genomic_DNA"/>
</dbReference>
<accession>A0A8J4H7L5</accession>
<proteinExistence type="predicted"/>
<comment type="caution">
    <text evidence="7">The sequence shown here is derived from an EMBL/GenBank/DDBJ whole genome shotgun (WGS) entry which is preliminary data.</text>
</comment>
<dbReference type="PIRSF" id="PIRSF006060">
    <property type="entry name" value="AA_transporter"/>
    <property type="match status" value="1"/>
</dbReference>
<evidence type="ECO:0000256" key="4">
    <source>
        <dbReference type="ARBA" id="ARBA00022989"/>
    </source>
</evidence>
<dbReference type="Pfam" id="PF13520">
    <property type="entry name" value="AA_permease_2"/>
    <property type="match status" value="1"/>
</dbReference>
<comment type="subcellular location">
    <subcellularLocation>
        <location evidence="1">Cell membrane</location>
        <topology evidence="1">Multi-pass membrane protein</topology>
    </subcellularLocation>
</comment>
<keyword evidence="3 6" id="KW-0812">Transmembrane</keyword>
<dbReference type="InterPro" id="IPR002293">
    <property type="entry name" value="AA/rel_permease1"/>
</dbReference>
<feature type="transmembrane region" description="Helical" evidence="6">
    <location>
        <begin position="125"/>
        <end position="143"/>
    </location>
</feature>
<dbReference type="InterPro" id="IPR050367">
    <property type="entry name" value="APC_superfamily"/>
</dbReference>
<dbReference type="GO" id="GO:0005886">
    <property type="term" value="C:plasma membrane"/>
    <property type="evidence" value="ECO:0007669"/>
    <property type="project" value="UniProtKB-SubCell"/>
</dbReference>
<evidence type="ECO:0000256" key="6">
    <source>
        <dbReference type="SAM" id="Phobius"/>
    </source>
</evidence>
<feature type="transmembrane region" description="Helical" evidence="6">
    <location>
        <begin position="12"/>
        <end position="38"/>
    </location>
</feature>
<keyword evidence="8" id="KW-1185">Reference proteome</keyword>
<dbReference type="PANTHER" id="PTHR42770">
    <property type="entry name" value="AMINO ACID TRANSPORTER-RELATED"/>
    <property type="match status" value="1"/>
</dbReference>
<dbReference type="Proteomes" id="UP000677918">
    <property type="component" value="Unassembled WGS sequence"/>
</dbReference>
<protein>
    <submittedName>
        <fullName evidence="7">Amino acid permease</fullName>
    </submittedName>
</protein>
<feature type="transmembrane region" description="Helical" evidence="6">
    <location>
        <begin position="44"/>
        <end position="68"/>
    </location>
</feature>
<dbReference type="Gene3D" id="1.20.1740.10">
    <property type="entry name" value="Amino acid/polyamine transporter I"/>
    <property type="match status" value="1"/>
</dbReference>
<feature type="transmembrane region" description="Helical" evidence="6">
    <location>
        <begin position="322"/>
        <end position="343"/>
    </location>
</feature>
<evidence type="ECO:0000256" key="5">
    <source>
        <dbReference type="ARBA" id="ARBA00023136"/>
    </source>
</evidence>
<evidence type="ECO:0000313" key="8">
    <source>
        <dbReference type="Proteomes" id="UP000677918"/>
    </source>
</evidence>
<keyword evidence="5 6" id="KW-0472">Membrane</keyword>
<feature type="transmembrane region" description="Helical" evidence="6">
    <location>
        <begin position="349"/>
        <end position="367"/>
    </location>
</feature>
<dbReference type="RefSeq" id="WP_213414278.1">
    <property type="nucleotide sequence ID" value="NZ_BOVK01000096.1"/>
</dbReference>
<organism evidence="7 8">
    <name type="scientific">Xylanibacillus composti</name>
    <dbReference type="NCBI Taxonomy" id="1572762"/>
    <lineage>
        <taxon>Bacteria</taxon>
        <taxon>Bacillati</taxon>
        <taxon>Bacillota</taxon>
        <taxon>Bacilli</taxon>
        <taxon>Bacillales</taxon>
        <taxon>Paenibacillaceae</taxon>
        <taxon>Xylanibacillus</taxon>
    </lineage>
</organism>
<keyword evidence="4 6" id="KW-1133">Transmembrane helix</keyword>
<feature type="transmembrane region" description="Helical" evidence="6">
    <location>
        <begin position="270"/>
        <end position="293"/>
    </location>
</feature>
<reference evidence="7" key="1">
    <citation type="submission" date="2021-04" db="EMBL/GenBank/DDBJ databases">
        <title>Draft genome sequence of Xylanibacillus composti strain K13.</title>
        <authorList>
            <person name="Uke A."/>
            <person name="Chhe C."/>
            <person name="Baramee S."/>
            <person name="Kosugi A."/>
        </authorList>
    </citation>
    <scope>NUCLEOTIDE SEQUENCE</scope>
    <source>
        <strain evidence="7">K13</strain>
    </source>
</reference>
<evidence type="ECO:0000256" key="1">
    <source>
        <dbReference type="ARBA" id="ARBA00004651"/>
    </source>
</evidence>
<feature type="transmembrane region" description="Helical" evidence="6">
    <location>
        <begin position="379"/>
        <end position="412"/>
    </location>
</feature>
<dbReference type="AlphaFoldDB" id="A0A8J4H7L5"/>
<feature type="transmembrane region" description="Helical" evidence="6">
    <location>
        <begin position="186"/>
        <end position="204"/>
    </location>
</feature>
<evidence type="ECO:0000256" key="2">
    <source>
        <dbReference type="ARBA" id="ARBA00022475"/>
    </source>
</evidence>
<feature type="transmembrane region" description="Helical" evidence="6">
    <location>
        <begin position="89"/>
        <end position="113"/>
    </location>
</feature>
<dbReference type="PANTHER" id="PTHR42770:SF13">
    <property type="entry name" value="L-METHIONINE_BRANCHED-CHAIN AMINO ACID EXPORTER YJEH"/>
    <property type="match status" value="1"/>
</dbReference>
<gene>
    <name evidence="7" type="ORF">XYCOK13_43100</name>
</gene>
<name>A0A8J4H7L5_9BACL</name>
<evidence type="ECO:0000256" key="3">
    <source>
        <dbReference type="ARBA" id="ARBA00022692"/>
    </source>
</evidence>